<dbReference type="AlphaFoldDB" id="A0A9W4TPL1"/>
<dbReference type="InterPro" id="IPR007049">
    <property type="entry name" value="Carb-sel_porin_OprB"/>
</dbReference>
<dbReference type="Proteomes" id="UP001154255">
    <property type="component" value="Unassembled WGS sequence"/>
</dbReference>
<organism evidence="3 5">
    <name type="scientific">Commensalibacter communis</name>
    <dbReference type="NCBI Taxonomy" id="2972786"/>
    <lineage>
        <taxon>Bacteria</taxon>
        <taxon>Pseudomonadati</taxon>
        <taxon>Pseudomonadota</taxon>
        <taxon>Alphaproteobacteria</taxon>
        <taxon>Acetobacterales</taxon>
        <taxon>Acetobacteraceae</taxon>
    </lineage>
</organism>
<evidence type="ECO:0000313" key="6">
    <source>
        <dbReference type="Proteomes" id="UP001154259"/>
    </source>
</evidence>
<dbReference type="GO" id="GO:0015288">
    <property type="term" value="F:porin activity"/>
    <property type="evidence" value="ECO:0007669"/>
    <property type="project" value="InterPro"/>
</dbReference>
<proteinExistence type="inferred from homology"/>
<dbReference type="GO" id="GO:0016020">
    <property type="term" value="C:membrane"/>
    <property type="evidence" value="ECO:0007669"/>
    <property type="project" value="InterPro"/>
</dbReference>
<evidence type="ECO:0000256" key="2">
    <source>
        <dbReference type="RuleBase" id="RU363072"/>
    </source>
</evidence>
<dbReference type="InterPro" id="IPR038673">
    <property type="entry name" value="OprB_sf"/>
</dbReference>
<keyword evidence="6" id="KW-1185">Reference proteome</keyword>
<evidence type="ECO:0000313" key="3">
    <source>
        <dbReference type="EMBL" id="CAI3949211.1"/>
    </source>
</evidence>
<reference evidence="3" key="1">
    <citation type="submission" date="2022-10" db="EMBL/GenBank/DDBJ databases">
        <authorList>
            <person name="Botero Cardona J."/>
        </authorList>
    </citation>
    <scope>NUCLEOTIDE SEQUENCE</scope>
    <source>
        <strain evidence="3">LMG 31819</strain>
        <strain evidence="4">R-53529</strain>
    </source>
</reference>
<dbReference type="Proteomes" id="UP001154259">
    <property type="component" value="Unassembled WGS sequence"/>
</dbReference>
<evidence type="ECO:0000313" key="4">
    <source>
        <dbReference type="EMBL" id="CAI3949707.1"/>
    </source>
</evidence>
<dbReference type="EMBL" id="CAMXCS010000003">
    <property type="protein sequence ID" value="CAI3949707.1"/>
    <property type="molecule type" value="Genomic_DNA"/>
</dbReference>
<dbReference type="EMBL" id="CAMXCM010000004">
    <property type="protein sequence ID" value="CAI3949211.1"/>
    <property type="molecule type" value="Genomic_DNA"/>
</dbReference>
<evidence type="ECO:0000256" key="1">
    <source>
        <dbReference type="ARBA" id="ARBA00008769"/>
    </source>
</evidence>
<sequence length="508" mass="57144">MFLFYHDNRIVFFAQSIQSERYKINWMVNKIIKHSRIIFYISTSFVTASYCASAFAKPELHQKEDKQLDQLIQTRDDTPNQPSALNNPEANPDINPSQELLLGGVNKYLDQYGIQLGLSWLTETAGVVRGGKKKGADYAHQIAFSIDMDWEKIIGWKGFSTHAMVLNLAGRNASSDYVGDSQMQAQEIYGGGYDRVLHMNYLYGLQKLWDDKVEIRFGRDSVGNTFAISPFACQFMLLATCGQPRSIQSQQGFSPWPGTVWGAQIHYNISKSTYFQFGAYESSPWGTGKGGPTGLKWGVKAATGAYVPIEFGYNSNFGKNHLNGYIRIGAGLDTSKFETWSSKATGSGKKDHTSQYWVMLGQMIYRNDQVKDHGLYVIANWGHDSPLTANYKDLYNIGLLDRGFWHARPYDQIGLMMTYYTVPRGLSRAQQYQINNGLVTQTNGIFGGLINGAPGIQTNSMLFEANYSIAVYRGVMIMPVFEYFHNVSATRSTYKDATVLGFRTNIIF</sequence>
<dbReference type="Gene3D" id="2.40.160.180">
    <property type="entry name" value="Carbohydrate-selective porin OprB"/>
    <property type="match status" value="1"/>
</dbReference>
<comment type="caution">
    <text evidence="3">The sequence shown here is derived from an EMBL/GenBank/DDBJ whole genome shotgun (WGS) entry which is preliminary data.</text>
</comment>
<dbReference type="PANTHER" id="PTHR37944">
    <property type="entry name" value="PORIN B"/>
    <property type="match status" value="1"/>
</dbReference>
<name>A0A9W4TPL1_9PROT</name>
<protein>
    <submittedName>
        <fullName evidence="3 4">Carbohydrate-selective porin OprB (OprB)</fullName>
    </submittedName>
</protein>
<comment type="similarity">
    <text evidence="1 2">Belongs to the OprB family.</text>
</comment>
<dbReference type="PANTHER" id="PTHR37944:SF1">
    <property type="entry name" value="PORIN B"/>
    <property type="match status" value="1"/>
</dbReference>
<dbReference type="Pfam" id="PF04966">
    <property type="entry name" value="OprB"/>
    <property type="match status" value="1"/>
</dbReference>
<dbReference type="GO" id="GO:0008643">
    <property type="term" value="P:carbohydrate transport"/>
    <property type="evidence" value="ECO:0007669"/>
    <property type="project" value="InterPro"/>
</dbReference>
<gene>
    <name evidence="4" type="ORF">R53529_LOCUS1624</name>
    <name evidence="3" type="ORF">R53530_LOCUS1718</name>
</gene>
<evidence type="ECO:0000313" key="5">
    <source>
        <dbReference type="Proteomes" id="UP001154255"/>
    </source>
</evidence>
<accession>A0A9W4TPL1</accession>
<dbReference type="InterPro" id="IPR052932">
    <property type="entry name" value="OprB_Porin"/>
</dbReference>